<protein>
    <submittedName>
        <fullName evidence="1">Uncharacterized protein</fullName>
    </submittedName>
</protein>
<evidence type="ECO:0000313" key="1">
    <source>
        <dbReference type="EMBL" id="NOJ46417.1"/>
    </source>
</evidence>
<gene>
    <name evidence="1" type="ORF">HCN50_09210</name>
</gene>
<proteinExistence type="predicted"/>
<name>A0A7Y4H341_9BRAD</name>
<keyword evidence="2" id="KW-1185">Reference proteome</keyword>
<dbReference type="EMBL" id="JAAVLW010000003">
    <property type="protein sequence ID" value="NOJ46417.1"/>
    <property type="molecule type" value="Genomic_DNA"/>
</dbReference>
<dbReference type="RefSeq" id="WP_235976867.1">
    <property type="nucleotide sequence ID" value="NZ_JAAVLW010000003.1"/>
</dbReference>
<evidence type="ECO:0000313" key="2">
    <source>
        <dbReference type="Proteomes" id="UP000528734"/>
    </source>
</evidence>
<accession>A0A7Y4H341</accession>
<comment type="caution">
    <text evidence="1">The sequence shown here is derived from an EMBL/GenBank/DDBJ whole genome shotgun (WGS) entry which is preliminary data.</text>
</comment>
<dbReference type="AlphaFoldDB" id="A0A7Y4H341"/>
<sequence length="95" mass="10507">MLDIDRSEEILDGEFVNLDEPACVELVPITQSVHWSQRAAMPRPDPTFLAQLIATADQASQTRGLRRASLADAQTAYGASQTRRYGAGFRTRQTV</sequence>
<reference evidence="1 2" key="1">
    <citation type="submission" date="2020-03" db="EMBL/GenBank/DDBJ databases">
        <title>Bradyrhizobium diversity isolated from nodules of Muelleranthus trifoliolatus.</title>
        <authorList>
            <person name="Klepa M."/>
            <person name="Helene L."/>
            <person name="Hungria M."/>
        </authorList>
    </citation>
    <scope>NUCLEOTIDE SEQUENCE [LARGE SCALE GENOMIC DNA]</scope>
    <source>
        <strain evidence="1 2">WSM 1744</strain>
    </source>
</reference>
<organism evidence="1 2">
    <name type="scientific">Bradyrhizobium archetypum</name>
    <dbReference type="NCBI Taxonomy" id="2721160"/>
    <lineage>
        <taxon>Bacteria</taxon>
        <taxon>Pseudomonadati</taxon>
        <taxon>Pseudomonadota</taxon>
        <taxon>Alphaproteobacteria</taxon>
        <taxon>Hyphomicrobiales</taxon>
        <taxon>Nitrobacteraceae</taxon>
        <taxon>Bradyrhizobium</taxon>
    </lineage>
</organism>
<dbReference type="Proteomes" id="UP000528734">
    <property type="component" value="Unassembled WGS sequence"/>
</dbReference>